<dbReference type="InterPro" id="IPR053927">
    <property type="entry name" value="FlgK_helical"/>
</dbReference>
<dbReference type="AlphaFoldDB" id="A0A328TTT3"/>
<dbReference type="InterPro" id="IPR010930">
    <property type="entry name" value="Flg_bb/hook_C_dom"/>
</dbReference>
<dbReference type="NCBIfam" id="TIGR02492">
    <property type="entry name" value="flgK_ends"/>
    <property type="match status" value="1"/>
</dbReference>
<evidence type="ECO:0000256" key="5">
    <source>
        <dbReference type="ARBA" id="ARBA00022525"/>
    </source>
</evidence>
<feature type="domain" description="Flagellar hook-associated protein FlgK helical" evidence="9">
    <location>
        <begin position="102"/>
        <end position="301"/>
    </location>
</feature>
<dbReference type="EMBL" id="QLUW01000005">
    <property type="protein sequence ID" value="RAP73937.1"/>
    <property type="molecule type" value="Genomic_DNA"/>
</dbReference>
<dbReference type="Pfam" id="PF22638">
    <property type="entry name" value="FlgK_D1"/>
    <property type="match status" value="1"/>
</dbReference>
<evidence type="ECO:0000259" key="9">
    <source>
        <dbReference type="Pfam" id="PF22638"/>
    </source>
</evidence>
<dbReference type="SUPFAM" id="SSF64518">
    <property type="entry name" value="Phase 1 flagellin"/>
    <property type="match status" value="1"/>
</dbReference>
<name>A0A328TTT3_9BACL</name>
<organism evidence="10 11">
    <name type="scientific">Paenibacillus montanisoli</name>
    <dbReference type="NCBI Taxonomy" id="2081970"/>
    <lineage>
        <taxon>Bacteria</taxon>
        <taxon>Bacillati</taxon>
        <taxon>Bacillota</taxon>
        <taxon>Bacilli</taxon>
        <taxon>Bacillales</taxon>
        <taxon>Paenibacillaceae</taxon>
        <taxon>Paenibacillus</taxon>
    </lineage>
</organism>
<evidence type="ECO:0000313" key="10">
    <source>
        <dbReference type="EMBL" id="RAP73937.1"/>
    </source>
</evidence>
<comment type="subcellular location">
    <subcellularLocation>
        <location evidence="1 7">Bacterial flagellum</location>
    </subcellularLocation>
    <subcellularLocation>
        <location evidence="2 7">Secreted</location>
    </subcellularLocation>
</comment>
<dbReference type="Pfam" id="PF06429">
    <property type="entry name" value="Flg_bbr_C"/>
    <property type="match status" value="1"/>
</dbReference>
<dbReference type="PRINTS" id="PR01005">
    <property type="entry name" value="FLGHOOKAP1"/>
</dbReference>
<dbReference type="GO" id="GO:0009424">
    <property type="term" value="C:bacterial-type flagellum hook"/>
    <property type="evidence" value="ECO:0007669"/>
    <property type="project" value="UniProtKB-UniRule"/>
</dbReference>
<evidence type="ECO:0000313" key="11">
    <source>
        <dbReference type="Proteomes" id="UP000249260"/>
    </source>
</evidence>
<dbReference type="Proteomes" id="UP000249260">
    <property type="component" value="Unassembled WGS sequence"/>
</dbReference>
<dbReference type="PANTHER" id="PTHR30033:SF1">
    <property type="entry name" value="FLAGELLAR HOOK-ASSOCIATED PROTEIN 1"/>
    <property type="match status" value="1"/>
</dbReference>
<gene>
    <name evidence="7" type="primary">flgK</name>
    <name evidence="10" type="ORF">DL346_22935</name>
</gene>
<comment type="caution">
    <text evidence="10">The sequence shown here is derived from an EMBL/GenBank/DDBJ whole genome shotgun (WGS) entry which is preliminary data.</text>
</comment>
<feature type="domain" description="Flagellar basal-body/hook protein C-terminal" evidence="8">
    <location>
        <begin position="480"/>
        <end position="518"/>
    </location>
</feature>
<keyword evidence="10" id="KW-0969">Cilium</keyword>
<dbReference type="GO" id="GO:0044780">
    <property type="term" value="P:bacterial-type flagellum assembly"/>
    <property type="evidence" value="ECO:0007669"/>
    <property type="project" value="InterPro"/>
</dbReference>
<evidence type="ECO:0000256" key="2">
    <source>
        <dbReference type="ARBA" id="ARBA00004613"/>
    </source>
</evidence>
<evidence type="ECO:0000256" key="6">
    <source>
        <dbReference type="ARBA" id="ARBA00023143"/>
    </source>
</evidence>
<sequence length="525" mass="55773">MSSTFHGIETAKRSLFTQTAALNTTGHNISNANTAGYSRQVVGMTASRPMEYPGLNRSNAAGQLGTGVEFASITRVRQAFLDDQFRNENKALGGWEIQADTLNKLESIVNEPSDTGIRTVLDNFWKSWSDLSKDPENITGRKIVRENAIALTDAFNQTSKQLSDLSTDLANNIQVKVNEINSIVTTISNLNTEISRVEGLGNNANDLRDQRDLLTDNLSKIVNISVVNTSAGYDISMGGVNLVTGGTSAPTSVDALTTAFGSGDGTGDLNSGEVFGMFVSKQKYVASYQNQLDVLANTIANGEITITIPAGSVMPEGTTVKTPDGDISFAGSNRLLTQDTVVIVNGLNGLHKLGYTFGTPAKSGEDFFTAASGDITAGSIRLNPDIAADASLIATSLRTTGTGNNETAVKGNNTLAALMANLKDTSFAFSTTGNGITSGSIDDYFRSIVGQLGVQGQEAQRQLYNQQVLVEQVDASRQAVSGVSIDEEMSNMIKFQHAYSAAARFMTAYDEILEKLINGTGTVGR</sequence>
<dbReference type="GO" id="GO:0005198">
    <property type="term" value="F:structural molecule activity"/>
    <property type="evidence" value="ECO:0007669"/>
    <property type="project" value="UniProtKB-UniRule"/>
</dbReference>
<evidence type="ECO:0000256" key="1">
    <source>
        <dbReference type="ARBA" id="ARBA00004365"/>
    </source>
</evidence>
<dbReference type="InterPro" id="IPR002371">
    <property type="entry name" value="FlgK"/>
</dbReference>
<accession>A0A328TTT3</accession>
<dbReference type="OrthoDB" id="9802553at2"/>
<evidence type="ECO:0000256" key="3">
    <source>
        <dbReference type="ARBA" id="ARBA00009677"/>
    </source>
</evidence>
<keyword evidence="11" id="KW-1185">Reference proteome</keyword>
<dbReference type="PANTHER" id="PTHR30033">
    <property type="entry name" value="FLAGELLAR HOOK-ASSOCIATED PROTEIN 1"/>
    <property type="match status" value="1"/>
</dbReference>
<proteinExistence type="inferred from homology"/>
<dbReference type="RefSeq" id="WP_112884726.1">
    <property type="nucleotide sequence ID" value="NZ_QLUW01000005.1"/>
</dbReference>
<evidence type="ECO:0000256" key="7">
    <source>
        <dbReference type="RuleBase" id="RU362065"/>
    </source>
</evidence>
<keyword evidence="5 7" id="KW-0964">Secreted</keyword>
<comment type="similarity">
    <text evidence="3 7">Belongs to the flagella basal body rod proteins family.</text>
</comment>
<dbReference type="GO" id="GO:0005576">
    <property type="term" value="C:extracellular region"/>
    <property type="evidence" value="ECO:0007669"/>
    <property type="project" value="UniProtKB-SubCell"/>
</dbReference>
<keyword evidence="6 7" id="KW-0975">Bacterial flagellum</keyword>
<protein>
    <recommendedName>
        <fullName evidence="4 7">Flagellar hook-associated protein 1</fullName>
        <shortName evidence="7">HAP1</shortName>
    </recommendedName>
</protein>
<keyword evidence="10" id="KW-0966">Cell projection</keyword>
<keyword evidence="10" id="KW-0282">Flagellum</keyword>
<reference evidence="10 11" key="1">
    <citation type="submission" date="2018-06" db="EMBL/GenBank/DDBJ databases">
        <title>Paenibacillus montanisoli sp. nov., isolated from mountain area soil.</title>
        <authorList>
            <person name="Wu M."/>
        </authorList>
    </citation>
    <scope>NUCLEOTIDE SEQUENCE [LARGE SCALE GENOMIC DNA]</scope>
    <source>
        <strain evidence="10 11">RA17</strain>
    </source>
</reference>
<evidence type="ECO:0000259" key="8">
    <source>
        <dbReference type="Pfam" id="PF06429"/>
    </source>
</evidence>
<evidence type="ECO:0000256" key="4">
    <source>
        <dbReference type="ARBA" id="ARBA00016244"/>
    </source>
</evidence>